<evidence type="ECO:0000313" key="8">
    <source>
        <dbReference type="EMBL" id="PNF29178.1"/>
    </source>
</evidence>
<keyword evidence="1 5" id="KW-0031">Aminopeptidase</keyword>
<dbReference type="Gene3D" id="3.90.230.10">
    <property type="entry name" value="Creatinase/methionine aminopeptidase superfamily"/>
    <property type="match status" value="1"/>
</dbReference>
<dbReference type="EC" id="3.4.11.18" evidence="6"/>
<dbReference type="FunCoup" id="A0A2J7QKU0">
    <property type="interactions" value="144"/>
</dbReference>
<feature type="binding site" evidence="5">
    <location>
        <position position="176"/>
    </location>
    <ligand>
        <name>a divalent metal cation</name>
        <dbReference type="ChEBI" id="CHEBI:60240"/>
        <label>1</label>
    </ligand>
</feature>
<gene>
    <name evidence="8" type="primary">Metap1d</name>
    <name evidence="8" type="ORF">B7P43_G11857</name>
</gene>
<dbReference type="InterPro" id="IPR000994">
    <property type="entry name" value="Pept_M24"/>
</dbReference>
<dbReference type="PANTHER" id="PTHR43330">
    <property type="entry name" value="METHIONINE AMINOPEPTIDASE"/>
    <property type="match status" value="1"/>
</dbReference>
<dbReference type="InterPro" id="IPR001714">
    <property type="entry name" value="Pept_M24_MAP"/>
</dbReference>
<evidence type="ECO:0000256" key="4">
    <source>
        <dbReference type="ARBA" id="ARBA00022801"/>
    </source>
</evidence>
<feature type="binding site" evidence="5">
    <location>
        <position position="271"/>
    </location>
    <ligand>
        <name>a divalent metal cation</name>
        <dbReference type="ChEBI" id="CHEBI:60240"/>
        <label>2</label>
        <note>catalytic</note>
    </ligand>
</feature>
<dbReference type="InterPro" id="IPR036005">
    <property type="entry name" value="Creatinase/aminopeptidase-like"/>
</dbReference>
<feature type="binding site" evidence="5">
    <location>
        <position position="302"/>
    </location>
    <ligand>
        <name>a divalent metal cation</name>
        <dbReference type="ChEBI" id="CHEBI:60240"/>
        <label>1</label>
    </ligand>
</feature>
<proteinExistence type="inferred from homology"/>
<protein>
    <recommendedName>
        <fullName evidence="6">Methionine aminopeptidase</fullName>
        <ecNumber evidence="6">3.4.11.18</ecNumber>
    </recommendedName>
</protein>
<feature type="binding site" evidence="5">
    <location>
        <position position="176"/>
    </location>
    <ligand>
        <name>a divalent metal cation</name>
        <dbReference type="ChEBI" id="CHEBI:60240"/>
        <label>2</label>
        <note>catalytic</note>
    </ligand>
</feature>
<dbReference type="STRING" id="105785.A0A2J7QKU0"/>
<evidence type="ECO:0000256" key="3">
    <source>
        <dbReference type="ARBA" id="ARBA00022723"/>
    </source>
</evidence>
<dbReference type="EMBL" id="NEVH01013258">
    <property type="protein sequence ID" value="PNF29178.1"/>
    <property type="molecule type" value="Genomic_DNA"/>
</dbReference>
<dbReference type="HAMAP" id="MF_01974">
    <property type="entry name" value="MetAP_1"/>
    <property type="match status" value="1"/>
</dbReference>
<comment type="cofactor">
    <cofactor evidence="5">
        <name>Co(2+)</name>
        <dbReference type="ChEBI" id="CHEBI:48828"/>
    </cofactor>
    <cofactor evidence="5">
        <name>Zn(2+)</name>
        <dbReference type="ChEBI" id="CHEBI:29105"/>
    </cofactor>
    <cofactor evidence="5">
        <name>Mn(2+)</name>
        <dbReference type="ChEBI" id="CHEBI:29035"/>
    </cofactor>
    <cofactor evidence="5">
        <name>Fe(2+)</name>
        <dbReference type="ChEBI" id="CHEBI:29033"/>
    </cofactor>
    <text evidence="5">Binds 2 divalent metal cations per subunit. Has a high-affinity and a low affinity metal-binding site. The true nature of the physiological cofactor is under debate. The enzyme is active with cobalt, zinc, manganese or divalent iron ions. Most likely, methionine aminopeptidases function as mononuclear Fe(2+)-metalloproteases under physiological conditions, and the catalytically relevant metal-binding site has been assigned to the histidine-containing high-affinity site.</text>
</comment>
<keyword evidence="2 5" id="KW-0645">Protease</keyword>
<evidence type="ECO:0000256" key="6">
    <source>
        <dbReference type="RuleBase" id="RU003653"/>
    </source>
</evidence>
<dbReference type="GO" id="GO:0004239">
    <property type="term" value="F:initiator methionyl aminopeptidase activity"/>
    <property type="evidence" value="ECO:0007669"/>
    <property type="project" value="UniProtKB-UniRule"/>
</dbReference>
<dbReference type="InParanoid" id="A0A2J7QKU0"/>
<dbReference type="OrthoDB" id="3209743at2759"/>
<comment type="caution">
    <text evidence="8">The sequence shown here is derived from an EMBL/GenBank/DDBJ whole genome shotgun (WGS) entry which is preliminary data.</text>
</comment>
<dbReference type="CDD" id="cd01086">
    <property type="entry name" value="MetAP1"/>
    <property type="match status" value="1"/>
</dbReference>
<dbReference type="SUPFAM" id="SSF55920">
    <property type="entry name" value="Creatinase/aminopeptidase"/>
    <property type="match status" value="1"/>
</dbReference>
<evidence type="ECO:0000256" key="5">
    <source>
        <dbReference type="HAMAP-Rule" id="MF_03174"/>
    </source>
</evidence>
<dbReference type="GO" id="GO:0046872">
    <property type="term" value="F:metal ion binding"/>
    <property type="evidence" value="ECO:0007669"/>
    <property type="project" value="UniProtKB-UniRule"/>
</dbReference>
<dbReference type="PANTHER" id="PTHR43330:SF8">
    <property type="entry name" value="METHIONINE AMINOPEPTIDASE 1D, MITOCHONDRIAL"/>
    <property type="match status" value="1"/>
</dbReference>
<comment type="similarity">
    <text evidence="5">Belongs to the peptidase M24A family. Methionine aminopeptidase type 1 subfamily.</text>
</comment>
<dbReference type="GO" id="GO:0006508">
    <property type="term" value="P:proteolysis"/>
    <property type="evidence" value="ECO:0007669"/>
    <property type="project" value="UniProtKB-KW"/>
</dbReference>
<evidence type="ECO:0000256" key="2">
    <source>
        <dbReference type="ARBA" id="ARBA00022670"/>
    </source>
</evidence>
<evidence type="ECO:0000313" key="9">
    <source>
        <dbReference type="Proteomes" id="UP000235965"/>
    </source>
</evidence>
<accession>A0A2J7QKU0</accession>
<feature type="binding site" evidence="5">
    <location>
        <position position="165"/>
    </location>
    <ligand>
        <name>a divalent metal cation</name>
        <dbReference type="ChEBI" id="CHEBI:60240"/>
        <label>1</label>
    </ligand>
</feature>
<keyword evidence="4 5" id="KW-0378">Hydrolase</keyword>
<dbReference type="NCBIfam" id="TIGR00500">
    <property type="entry name" value="met_pdase_I"/>
    <property type="match status" value="1"/>
</dbReference>
<comment type="function">
    <text evidence="6">Cotranslationally removes the N-terminal methionine from nascent proteins. The N-terminal methionine is often cleaved when the second residue in the primary sequence is small and uncharged (Met-Ala-, Cys, Gly, Pro, Ser, Thr, or Val).</text>
</comment>
<dbReference type="Pfam" id="PF00557">
    <property type="entry name" value="Peptidase_M24"/>
    <property type="match status" value="1"/>
</dbReference>
<reference evidence="8 9" key="1">
    <citation type="submission" date="2017-12" db="EMBL/GenBank/DDBJ databases">
        <title>Hemimetabolous genomes reveal molecular basis of termite eusociality.</title>
        <authorList>
            <person name="Harrison M.C."/>
            <person name="Jongepier E."/>
            <person name="Robertson H.M."/>
            <person name="Arning N."/>
            <person name="Bitard-Feildel T."/>
            <person name="Chao H."/>
            <person name="Childers C.P."/>
            <person name="Dinh H."/>
            <person name="Doddapaneni H."/>
            <person name="Dugan S."/>
            <person name="Gowin J."/>
            <person name="Greiner C."/>
            <person name="Han Y."/>
            <person name="Hu H."/>
            <person name="Hughes D.S.T."/>
            <person name="Huylmans A.-K."/>
            <person name="Kemena C."/>
            <person name="Kremer L.P.M."/>
            <person name="Lee S.L."/>
            <person name="Lopez-Ezquerra A."/>
            <person name="Mallet L."/>
            <person name="Monroy-Kuhn J.M."/>
            <person name="Moser A."/>
            <person name="Murali S.C."/>
            <person name="Muzny D.M."/>
            <person name="Otani S."/>
            <person name="Piulachs M.-D."/>
            <person name="Poelchau M."/>
            <person name="Qu J."/>
            <person name="Schaub F."/>
            <person name="Wada-Katsumata A."/>
            <person name="Worley K.C."/>
            <person name="Xie Q."/>
            <person name="Ylla G."/>
            <person name="Poulsen M."/>
            <person name="Gibbs R.A."/>
            <person name="Schal C."/>
            <person name="Richards S."/>
            <person name="Belles X."/>
            <person name="Korb J."/>
            <person name="Bornberg-Bauer E."/>
        </authorList>
    </citation>
    <scope>NUCLEOTIDE SEQUENCE [LARGE SCALE GENOMIC DNA]</scope>
    <source>
        <tissue evidence="8">Whole body</tissue>
    </source>
</reference>
<keyword evidence="9" id="KW-1185">Reference proteome</keyword>
<evidence type="ECO:0000256" key="1">
    <source>
        <dbReference type="ARBA" id="ARBA00022438"/>
    </source>
</evidence>
<dbReference type="Proteomes" id="UP000235965">
    <property type="component" value="Unassembled WGS sequence"/>
</dbReference>
<feature type="binding site" evidence="5">
    <location>
        <position position="239"/>
    </location>
    <ligand>
        <name>a divalent metal cation</name>
        <dbReference type="ChEBI" id="CHEBI:60240"/>
        <label>2</label>
        <note>catalytic</note>
    </ligand>
</feature>
<dbReference type="PRINTS" id="PR00599">
    <property type="entry name" value="MAPEPTIDASE"/>
</dbReference>
<keyword evidence="3 5" id="KW-0479">Metal-binding</keyword>
<dbReference type="GO" id="GO:0070006">
    <property type="term" value="F:metalloaminopeptidase activity"/>
    <property type="evidence" value="ECO:0007669"/>
    <property type="project" value="UniProtKB-UniRule"/>
</dbReference>
<organism evidence="8 9">
    <name type="scientific">Cryptotermes secundus</name>
    <dbReference type="NCBI Taxonomy" id="105785"/>
    <lineage>
        <taxon>Eukaryota</taxon>
        <taxon>Metazoa</taxon>
        <taxon>Ecdysozoa</taxon>
        <taxon>Arthropoda</taxon>
        <taxon>Hexapoda</taxon>
        <taxon>Insecta</taxon>
        <taxon>Pterygota</taxon>
        <taxon>Neoptera</taxon>
        <taxon>Polyneoptera</taxon>
        <taxon>Dictyoptera</taxon>
        <taxon>Blattodea</taxon>
        <taxon>Blattoidea</taxon>
        <taxon>Termitoidae</taxon>
        <taxon>Kalotermitidae</taxon>
        <taxon>Cryptotermitinae</taxon>
        <taxon>Cryptotermes</taxon>
    </lineage>
</organism>
<feature type="binding site" evidence="5">
    <location>
        <position position="148"/>
    </location>
    <ligand>
        <name>substrate</name>
    </ligand>
</feature>
<feature type="binding site" evidence="5">
    <location>
        <position position="246"/>
    </location>
    <ligand>
        <name>substrate</name>
    </ligand>
</feature>
<feature type="domain" description="Peptidase M24" evidence="7">
    <location>
        <begin position="82"/>
        <end position="309"/>
    </location>
</feature>
<feature type="binding site" evidence="5">
    <location>
        <position position="302"/>
    </location>
    <ligand>
        <name>a divalent metal cation</name>
        <dbReference type="ChEBI" id="CHEBI:60240"/>
        <label>2</label>
        <note>catalytic</note>
    </ligand>
</feature>
<evidence type="ECO:0000259" key="7">
    <source>
        <dbReference type="Pfam" id="PF00557"/>
    </source>
</evidence>
<comment type="catalytic activity">
    <reaction evidence="5 6">
        <text>Release of N-terminal amino acids, preferentially methionine, from peptides and arylamides.</text>
        <dbReference type="EC" id="3.4.11.18"/>
    </reaction>
</comment>
<dbReference type="AlphaFoldDB" id="A0A2J7QKU0"/>
<sequence length="320" mass="35749">MKLFFGQKVTKSYLQRRYFNLDDFWERSWKRRDFGSYNIVKPGFVSEGRSVPERINRPSYFDTSMPPPGPDEPEIKTEAQIKKMRDSCRLARFMLDSVGKYIKVGCTTDEIDAVVHSLAINNNAYPSPLNYRGFPKSVCTSVNNVACHGIPDDRCLEDGDIINVDITVYLNGFHGDCSAMFLVGEVDKDGKALVKATEQSLERAISICRPGEFFCNIGSEVELVARKAGFTVVPCFTGHGIGSYFHGPPDIYHCYNNYPGKMKTGMVFTIEPVLAQGSHEIVILEDGWTAVTLDNGRTAQFEHTVLITDDGVEILTNNVA</sequence>
<name>A0A2J7QKU0_9NEOP</name>
<dbReference type="InterPro" id="IPR002467">
    <property type="entry name" value="Pept_M24A_MAP1"/>
</dbReference>